<dbReference type="CDD" id="cd00093">
    <property type="entry name" value="HTH_XRE"/>
    <property type="match status" value="1"/>
</dbReference>
<protein>
    <recommendedName>
        <fullName evidence="3">Cytoskeleton protein RodZ-like C-terminal domain-containing protein</fullName>
    </recommendedName>
</protein>
<dbReference type="AlphaFoldDB" id="A0A3B1D0F1"/>
<feature type="domain" description="Cytoskeleton protein RodZ-like C-terminal" evidence="3">
    <location>
        <begin position="237"/>
        <end position="304"/>
    </location>
</feature>
<dbReference type="InterPro" id="IPR010982">
    <property type="entry name" value="Lambda_DNA-bd_dom_sf"/>
</dbReference>
<feature type="region of interest" description="Disordered" evidence="1">
    <location>
        <begin position="198"/>
        <end position="226"/>
    </location>
</feature>
<evidence type="ECO:0000259" key="3">
    <source>
        <dbReference type="Pfam" id="PF13464"/>
    </source>
</evidence>
<proteinExistence type="predicted"/>
<reference evidence="4" key="1">
    <citation type="submission" date="2018-06" db="EMBL/GenBank/DDBJ databases">
        <authorList>
            <person name="Zhirakovskaya E."/>
        </authorList>
    </citation>
    <scope>NUCLEOTIDE SEQUENCE</scope>
</reference>
<dbReference type="Gene3D" id="1.10.260.40">
    <property type="entry name" value="lambda repressor-like DNA-binding domains"/>
    <property type="match status" value="1"/>
</dbReference>
<sequence>MSDQQEKNQEVPEEALKQARESKGLSLEMVHEATNIPMDVLRGIEEGYEVRTLSPFYRKGFLKIYAKYLDVELDKVSGGHQKEKLPKYIKKDVEEFDFKEWVSNLLTRRQKQQAVIIIGGLLVVFLIVKFILFIFYKPEQNVKRVEIKKVEKVVQKKNLKKEKKVKKVEKKIIPKPKSKLKVKSKKKKAVKLIKPEVKKEQPKPLPKKVTQSQSAVTPPAPRPTVTVPKVQKNVTLTVRAKKPCWLRVRADGHVVFQTTLRLGAVETWVADEKIEISGRNIHELEFELNGKMIGTLGRKDRRAKRLIVTKDGLKVTK</sequence>
<keyword evidence="2" id="KW-1133">Transmembrane helix</keyword>
<feature type="transmembrane region" description="Helical" evidence="2">
    <location>
        <begin position="114"/>
        <end position="136"/>
    </location>
</feature>
<keyword evidence="2" id="KW-0812">Transmembrane</keyword>
<dbReference type="Pfam" id="PF13464">
    <property type="entry name" value="RodZ_C"/>
    <property type="match status" value="1"/>
</dbReference>
<dbReference type="InterPro" id="IPR001387">
    <property type="entry name" value="Cro/C1-type_HTH"/>
</dbReference>
<accession>A0A3B1D0F1</accession>
<evidence type="ECO:0000256" key="1">
    <source>
        <dbReference type="SAM" id="MobiDB-lite"/>
    </source>
</evidence>
<dbReference type="Pfam" id="PF13413">
    <property type="entry name" value="HTH_25"/>
    <property type="match status" value="1"/>
</dbReference>
<evidence type="ECO:0000313" key="4">
    <source>
        <dbReference type="EMBL" id="VAX36376.1"/>
    </source>
</evidence>
<keyword evidence="2" id="KW-0472">Membrane</keyword>
<dbReference type="PANTHER" id="PTHR34475">
    <property type="match status" value="1"/>
</dbReference>
<dbReference type="InterPro" id="IPR025194">
    <property type="entry name" value="RodZ-like_C"/>
</dbReference>
<dbReference type="GO" id="GO:0003677">
    <property type="term" value="F:DNA binding"/>
    <property type="evidence" value="ECO:0007669"/>
    <property type="project" value="InterPro"/>
</dbReference>
<organism evidence="4">
    <name type="scientific">hydrothermal vent metagenome</name>
    <dbReference type="NCBI Taxonomy" id="652676"/>
    <lineage>
        <taxon>unclassified sequences</taxon>
        <taxon>metagenomes</taxon>
        <taxon>ecological metagenomes</taxon>
    </lineage>
</organism>
<dbReference type="EMBL" id="UOGJ01000094">
    <property type="protein sequence ID" value="VAX36376.1"/>
    <property type="molecule type" value="Genomic_DNA"/>
</dbReference>
<dbReference type="PANTHER" id="PTHR34475:SF1">
    <property type="entry name" value="CYTOSKELETON PROTEIN RODZ"/>
    <property type="match status" value="1"/>
</dbReference>
<evidence type="ECO:0000256" key="2">
    <source>
        <dbReference type="SAM" id="Phobius"/>
    </source>
</evidence>
<gene>
    <name evidence="4" type="ORF">MNBD_UNCLBAC01-1018</name>
</gene>
<dbReference type="InterPro" id="IPR050400">
    <property type="entry name" value="Bact_Cytoskel_RodZ"/>
</dbReference>
<name>A0A3B1D0F1_9ZZZZ</name>